<evidence type="ECO:0000256" key="4">
    <source>
        <dbReference type="SAM" id="SignalP"/>
    </source>
</evidence>
<dbReference type="PROSITE" id="PS50297">
    <property type="entry name" value="ANK_REP_REGION"/>
    <property type="match status" value="1"/>
</dbReference>
<evidence type="ECO:0000313" key="6">
    <source>
        <dbReference type="EMBL" id="CAD7464013.1"/>
    </source>
</evidence>
<protein>
    <recommendedName>
        <fullName evidence="5">SH2 domain-containing protein</fullName>
    </recommendedName>
</protein>
<evidence type="ECO:0000256" key="3">
    <source>
        <dbReference type="PROSITE-ProRule" id="PRU00023"/>
    </source>
</evidence>
<dbReference type="AlphaFoldDB" id="A0A7R9IT28"/>
<keyword evidence="4" id="KW-0732">Signal</keyword>
<dbReference type="Pfam" id="PF12796">
    <property type="entry name" value="Ank_2"/>
    <property type="match status" value="1"/>
</dbReference>
<dbReference type="PANTHER" id="PTHR24198">
    <property type="entry name" value="ANKYRIN REPEAT AND PROTEIN KINASE DOMAIN-CONTAINING PROTEIN"/>
    <property type="match status" value="1"/>
</dbReference>
<accession>A0A7R9IT28</accession>
<proteinExistence type="predicted"/>
<dbReference type="SUPFAM" id="SSF55550">
    <property type="entry name" value="SH2 domain"/>
    <property type="match status" value="1"/>
</dbReference>
<feature type="signal peptide" evidence="4">
    <location>
        <begin position="1"/>
        <end position="19"/>
    </location>
</feature>
<dbReference type="InterPro" id="IPR000980">
    <property type="entry name" value="SH2"/>
</dbReference>
<dbReference type="PANTHER" id="PTHR24198:SF165">
    <property type="entry name" value="ANKYRIN REPEAT-CONTAINING PROTEIN-RELATED"/>
    <property type="match status" value="1"/>
</dbReference>
<dbReference type="Pfam" id="PF00017">
    <property type="entry name" value="SH2"/>
    <property type="match status" value="1"/>
</dbReference>
<dbReference type="Gene3D" id="3.30.505.10">
    <property type="entry name" value="SH2 domain"/>
    <property type="match status" value="1"/>
</dbReference>
<dbReference type="SMART" id="SM00248">
    <property type="entry name" value="ANK"/>
    <property type="match status" value="2"/>
</dbReference>
<dbReference type="InterPro" id="IPR036770">
    <property type="entry name" value="Ankyrin_rpt-contain_sf"/>
</dbReference>
<keyword evidence="2 3" id="KW-0040">ANK repeat</keyword>
<dbReference type="EMBL" id="OE010302">
    <property type="protein sequence ID" value="CAD7464013.1"/>
    <property type="molecule type" value="Genomic_DNA"/>
</dbReference>
<dbReference type="InterPro" id="IPR002110">
    <property type="entry name" value="Ankyrin_rpt"/>
</dbReference>
<dbReference type="SUPFAM" id="SSF48403">
    <property type="entry name" value="Ankyrin repeat"/>
    <property type="match status" value="1"/>
</dbReference>
<dbReference type="InterPro" id="IPR036860">
    <property type="entry name" value="SH2_dom_sf"/>
</dbReference>
<gene>
    <name evidence="6" type="ORF">TTEB3V08_LOCUS11892</name>
</gene>
<feature type="chain" id="PRO_5031275778" description="SH2 domain-containing protein" evidence="4">
    <location>
        <begin position="20"/>
        <end position="393"/>
    </location>
</feature>
<feature type="domain" description="SH2" evidence="5">
    <location>
        <begin position="17"/>
        <end position="51"/>
    </location>
</feature>
<dbReference type="Gene3D" id="1.25.40.20">
    <property type="entry name" value="Ankyrin repeat-containing domain"/>
    <property type="match status" value="1"/>
</dbReference>
<evidence type="ECO:0000256" key="1">
    <source>
        <dbReference type="ARBA" id="ARBA00022737"/>
    </source>
</evidence>
<dbReference type="PROSITE" id="PS50088">
    <property type="entry name" value="ANK_REPEAT"/>
    <property type="match status" value="1"/>
</dbReference>
<evidence type="ECO:0000256" key="2">
    <source>
        <dbReference type="ARBA" id="ARBA00023043"/>
    </source>
</evidence>
<organism evidence="6">
    <name type="scientific">Timema tahoe</name>
    <dbReference type="NCBI Taxonomy" id="61484"/>
    <lineage>
        <taxon>Eukaryota</taxon>
        <taxon>Metazoa</taxon>
        <taxon>Ecdysozoa</taxon>
        <taxon>Arthropoda</taxon>
        <taxon>Hexapoda</taxon>
        <taxon>Insecta</taxon>
        <taxon>Pterygota</taxon>
        <taxon>Neoptera</taxon>
        <taxon>Polyneoptera</taxon>
        <taxon>Phasmatodea</taxon>
        <taxon>Timematodea</taxon>
        <taxon>Timematoidea</taxon>
        <taxon>Timematidae</taxon>
        <taxon>Timema</taxon>
    </lineage>
</organism>
<feature type="repeat" description="ANK" evidence="3">
    <location>
        <begin position="142"/>
        <end position="174"/>
    </location>
</feature>
<sequence>MDVAAPLATFIVLWLDVDGAFLVRESNTAAGDYVLSLLHEGEYYNRDIDIQKLLLMRGGIKTFHDWFCKMKAEHSMKMYVLGESHGLATKLNKVCKKDTPPHDSRRHGRTNLLHRATKEGNYTVVSELLKCGYRSLEAKNQDGQTAVHLASRMGKDDILKKLIESGANINCRDTAGYTPLHVNHLFLSVPHDHSLDYLFPSIHCDHSLDHLFPPVHRDHSPDHFFLSIHCNHSPDHLFPSIHRDHSPDHFFPAIHSDPHQTTSSQPSIVIPHQTTSSQPSIVIPHQTTSSHPSIVIPHQTTSSHPSTSITRRITFSHPSILPLFTPGSQTGKEENCSITLRSSSLRDLAKLLNDLPIPFPTLLLHQGILLPFLSHQGHPSTLPLQDKVNPTMS</sequence>
<keyword evidence="1" id="KW-0677">Repeat</keyword>
<name>A0A7R9IT28_9NEOP</name>
<reference evidence="6" key="1">
    <citation type="submission" date="2020-11" db="EMBL/GenBank/DDBJ databases">
        <authorList>
            <person name="Tran Van P."/>
        </authorList>
    </citation>
    <scope>NUCLEOTIDE SEQUENCE</scope>
</reference>
<evidence type="ECO:0000259" key="5">
    <source>
        <dbReference type="Pfam" id="PF00017"/>
    </source>
</evidence>